<dbReference type="SMART" id="SM00986">
    <property type="entry name" value="UDG"/>
    <property type="match status" value="1"/>
</dbReference>
<keyword evidence="3" id="KW-1185">Reference proteome</keyword>
<feature type="domain" description="Uracil-DNA glycosylase-like" evidence="1">
    <location>
        <begin position="8"/>
        <end position="165"/>
    </location>
</feature>
<sequence>MTQVTAFPPVWDSRSKVLILGTMPGVQSLENQQYYANPRNQFWQILYALFGRTPDAGYEERLRFALDHGIALWDVLHGCEREGSLDADIREPEANDLPAFLQQPDHGIRHVFFNGSKADQLFRKLVFLPARPVSEEPYRMYCLPSTSPAHTVPFDAKMEKWQLIKEVLDNSR</sequence>
<keyword evidence="2" id="KW-0378">Hydrolase</keyword>
<evidence type="ECO:0000313" key="3">
    <source>
        <dbReference type="Proteomes" id="UP001597541"/>
    </source>
</evidence>
<dbReference type="SUPFAM" id="SSF52141">
    <property type="entry name" value="Uracil-DNA glycosylase-like"/>
    <property type="match status" value="1"/>
</dbReference>
<keyword evidence="2" id="KW-0326">Glycosidase</keyword>
<dbReference type="EMBL" id="JBHUME010000012">
    <property type="protein sequence ID" value="MFD2614525.1"/>
    <property type="molecule type" value="Genomic_DNA"/>
</dbReference>
<organism evidence="2 3">
    <name type="scientific">Paenibacillus gansuensis</name>
    <dbReference type="NCBI Taxonomy" id="306542"/>
    <lineage>
        <taxon>Bacteria</taxon>
        <taxon>Bacillati</taxon>
        <taxon>Bacillota</taxon>
        <taxon>Bacilli</taxon>
        <taxon>Bacillales</taxon>
        <taxon>Paenibacillaceae</taxon>
        <taxon>Paenibacillus</taxon>
    </lineage>
</organism>
<dbReference type="GO" id="GO:0033958">
    <property type="term" value="F:DNA-deoxyinosine glycosylase activity"/>
    <property type="evidence" value="ECO:0007669"/>
    <property type="project" value="UniProtKB-EC"/>
</dbReference>
<dbReference type="InterPro" id="IPR005122">
    <property type="entry name" value="Uracil-DNA_glycosylase-like"/>
</dbReference>
<dbReference type="Gene3D" id="3.40.470.10">
    <property type="entry name" value="Uracil-DNA glycosylase-like domain"/>
    <property type="match status" value="1"/>
</dbReference>
<proteinExistence type="predicted"/>
<dbReference type="Pfam" id="PF03167">
    <property type="entry name" value="UDG"/>
    <property type="match status" value="1"/>
</dbReference>
<dbReference type="SMART" id="SM00987">
    <property type="entry name" value="UreE_C"/>
    <property type="match status" value="1"/>
</dbReference>
<dbReference type="CDD" id="cd10032">
    <property type="entry name" value="UDG-F6_HDG"/>
    <property type="match status" value="1"/>
</dbReference>
<reference evidence="3" key="1">
    <citation type="journal article" date="2019" name="Int. J. Syst. Evol. Microbiol.">
        <title>The Global Catalogue of Microorganisms (GCM) 10K type strain sequencing project: providing services to taxonomists for standard genome sequencing and annotation.</title>
        <authorList>
            <consortium name="The Broad Institute Genomics Platform"/>
            <consortium name="The Broad Institute Genome Sequencing Center for Infectious Disease"/>
            <person name="Wu L."/>
            <person name="Ma J."/>
        </authorList>
    </citation>
    <scope>NUCLEOTIDE SEQUENCE [LARGE SCALE GENOMIC DNA]</scope>
    <source>
        <strain evidence="3">KCTC 3950</strain>
    </source>
</reference>
<name>A0ABW5PJ25_9BACL</name>
<dbReference type="InterPro" id="IPR026353">
    <property type="entry name" value="Hypoxan-DNA_Glyclase"/>
</dbReference>
<evidence type="ECO:0000313" key="2">
    <source>
        <dbReference type="EMBL" id="MFD2614525.1"/>
    </source>
</evidence>
<dbReference type="EC" id="3.2.2.15" evidence="2"/>
<dbReference type="InterPro" id="IPR036895">
    <property type="entry name" value="Uracil-DNA_glycosylase-like_sf"/>
</dbReference>
<protein>
    <submittedName>
        <fullName evidence="2">DNA-deoxyinosine glycosylase</fullName>
        <ecNumber evidence="2">3.2.2.15</ecNumber>
    </submittedName>
</protein>
<dbReference type="RefSeq" id="WP_377605477.1">
    <property type="nucleotide sequence ID" value="NZ_JBHUME010000012.1"/>
</dbReference>
<dbReference type="NCBIfam" id="TIGR04274">
    <property type="entry name" value="hypoxanDNAglyco"/>
    <property type="match status" value="1"/>
</dbReference>
<accession>A0ABW5PJ25</accession>
<evidence type="ECO:0000259" key="1">
    <source>
        <dbReference type="SMART" id="SM00986"/>
    </source>
</evidence>
<dbReference type="Proteomes" id="UP001597541">
    <property type="component" value="Unassembled WGS sequence"/>
</dbReference>
<gene>
    <name evidence="2" type="ORF">ACFSUF_19105</name>
</gene>
<comment type="caution">
    <text evidence="2">The sequence shown here is derived from an EMBL/GenBank/DDBJ whole genome shotgun (WGS) entry which is preliminary data.</text>
</comment>